<dbReference type="Gene3D" id="6.10.250.3150">
    <property type="match status" value="1"/>
</dbReference>
<feature type="domain" description="Peptidoglycan hydrolase PcsB coiled-coil" evidence="5">
    <location>
        <begin position="82"/>
        <end position="154"/>
    </location>
</feature>
<dbReference type="Proteomes" id="UP000199652">
    <property type="component" value="Unassembled WGS sequence"/>
</dbReference>
<dbReference type="InterPro" id="IPR042047">
    <property type="entry name" value="SleB_dom1"/>
</dbReference>
<accession>A0A1H3BY07</accession>
<dbReference type="InterPro" id="IPR057309">
    <property type="entry name" value="PcsB_CC"/>
</dbReference>
<evidence type="ECO:0000259" key="5">
    <source>
        <dbReference type="Pfam" id="PF24568"/>
    </source>
</evidence>
<keyword evidence="6" id="KW-0378">Hydrolase</keyword>
<dbReference type="Pfam" id="PF07486">
    <property type="entry name" value="Hydrolase_2"/>
    <property type="match status" value="1"/>
</dbReference>
<feature type="domain" description="Cell wall hydrolase SleB" evidence="4">
    <location>
        <begin position="242"/>
        <end position="312"/>
    </location>
</feature>
<keyword evidence="1 3" id="KW-0732">Signal</keyword>
<dbReference type="OrthoDB" id="1762539at2"/>
<feature type="chain" id="PRO_5011747918" evidence="3">
    <location>
        <begin position="25"/>
        <end position="335"/>
    </location>
</feature>
<dbReference type="InterPro" id="IPR011105">
    <property type="entry name" value="Cell_wall_hydrolase_SleB"/>
</dbReference>
<protein>
    <submittedName>
        <fullName evidence="6">N-terminal domain of peptidoglycan hydrolase CwlO-containing protein</fullName>
    </submittedName>
</protein>
<proteinExistence type="predicted"/>
<feature type="signal peptide" evidence="3">
    <location>
        <begin position="1"/>
        <end position="24"/>
    </location>
</feature>
<evidence type="ECO:0000256" key="2">
    <source>
        <dbReference type="SAM" id="Coils"/>
    </source>
</evidence>
<dbReference type="GO" id="GO:0016787">
    <property type="term" value="F:hydrolase activity"/>
    <property type="evidence" value="ECO:0007669"/>
    <property type="project" value="UniProtKB-KW"/>
</dbReference>
<sequence>MKRKSQFIIMMILCFLAVCHPVCAEGEITTQLDMSQSTIDGIVAELKKADTSIATLQGQQEALNSQVITLTDEVNATQSEIDTMNTIMDQSRAELEERMRVMYMFGGDSYLEVLFTSEDLTDFFTRADMVASILKADRQVMDNLKTLRAQIEEKTQLLNTKHAMLIMASQSQQSNQATLDNLSQQKEQLLASNTEAQATYENSKNVTSAAGGSSSVTAGNGTQSASASDFDTICAIVAHEGGTSYEGSLAVISCVMNRVDSGAWGGSTALGVLTAPGQFASYLDGYYTQYLGAEIPEVRQAVRDCMEGGVRSHPYMSFRSYQTSGSVNIGGNWYF</sequence>
<dbReference type="Gene3D" id="1.10.10.2520">
    <property type="entry name" value="Cell wall hydrolase SleB, domain 1"/>
    <property type="match status" value="1"/>
</dbReference>
<organism evidence="6 7">
    <name type="scientific">Eubacterium barkeri</name>
    <name type="common">Clostridium barkeri</name>
    <dbReference type="NCBI Taxonomy" id="1528"/>
    <lineage>
        <taxon>Bacteria</taxon>
        <taxon>Bacillati</taxon>
        <taxon>Bacillota</taxon>
        <taxon>Clostridia</taxon>
        <taxon>Eubacteriales</taxon>
        <taxon>Eubacteriaceae</taxon>
        <taxon>Eubacterium</taxon>
    </lineage>
</organism>
<evidence type="ECO:0000256" key="3">
    <source>
        <dbReference type="SAM" id="SignalP"/>
    </source>
</evidence>
<dbReference type="RefSeq" id="WP_090243081.1">
    <property type="nucleotide sequence ID" value="NZ_FNOU01000002.1"/>
</dbReference>
<evidence type="ECO:0000313" key="6">
    <source>
        <dbReference type="EMBL" id="SDX46661.1"/>
    </source>
</evidence>
<dbReference type="Pfam" id="PF24568">
    <property type="entry name" value="CC_PcsB"/>
    <property type="match status" value="1"/>
</dbReference>
<reference evidence="7" key="1">
    <citation type="submission" date="2016-10" db="EMBL/GenBank/DDBJ databases">
        <authorList>
            <person name="Varghese N."/>
            <person name="Submissions S."/>
        </authorList>
    </citation>
    <scope>NUCLEOTIDE SEQUENCE [LARGE SCALE GENOMIC DNA]</scope>
    <source>
        <strain evidence="7">VPI 5359</strain>
    </source>
</reference>
<gene>
    <name evidence="6" type="ORF">SAMN04488579_102252</name>
</gene>
<keyword evidence="2" id="KW-0175">Coiled coil</keyword>
<dbReference type="EMBL" id="FNOU01000002">
    <property type="protein sequence ID" value="SDX46661.1"/>
    <property type="molecule type" value="Genomic_DNA"/>
</dbReference>
<keyword evidence="7" id="KW-1185">Reference proteome</keyword>
<dbReference type="STRING" id="1528.SAMN04488579_102252"/>
<name>A0A1H3BY07_EUBBA</name>
<evidence type="ECO:0000259" key="4">
    <source>
        <dbReference type="Pfam" id="PF07486"/>
    </source>
</evidence>
<evidence type="ECO:0000256" key="1">
    <source>
        <dbReference type="ARBA" id="ARBA00022729"/>
    </source>
</evidence>
<dbReference type="AlphaFoldDB" id="A0A1H3BY07"/>
<evidence type="ECO:0000313" key="7">
    <source>
        <dbReference type="Proteomes" id="UP000199652"/>
    </source>
</evidence>
<feature type="coiled-coil region" evidence="2">
    <location>
        <begin position="134"/>
        <end position="199"/>
    </location>
</feature>